<evidence type="ECO:0000313" key="1">
    <source>
        <dbReference type="EMBL" id="CAG2197684.1"/>
    </source>
</evidence>
<protein>
    <submittedName>
        <fullName evidence="1">Uncharacterized protein</fullName>
    </submittedName>
</protein>
<dbReference type="AlphaFoldDB" id="A0A8S3QLJ5"/>
<name>A0A8S3QLJ5_MYTED</name>
<organism evidence="1 2">
    <name type="scientific">Mytilus edulis</name>
    <name type="common">Blue mussel</name>
    <dbReference type="NCBI Taxonomy" id="6550"/>
    <lineage>
        <taxon>Eukaryota</taxon>
        <taxon>Metazoa</taxon>
        <taxon>Spiralia</taxon>
        <taxon>Lophotrochozoa</taxon>
        <taxon>Mollusca</taxon>
        <taxon>Bivalvia</taxon>
        <taxon>Autobranchia</taxon>
        <taxon>Pteriomorphia</taxon>
        <taxon>Mytilida</taxon>
        <taxon>Mytiloidea</taxon>
        <taxon>Mytilidae</taxon>
        <taxon>Mytilinae</taxon>
        <taxon>Mytilus</taxon>
    </lineage>
</organism>
<sequence>MAYYNQGGQYQAGYQQGQPPQHGQYYQQQYQHYQQPSQQYGDYGNYFQQSVFSTNAWQAFQFQTPNELQQVFQMELQKNPANGVSFILMFDSIILVTTIPSFLSEVLLDYCNLSPISLIQKRKFLKVRHYG</sequence>
<keyword evidence="2" id="KW-1185">Reference proteome</keyword>
<evidence type="ECO:0000313" key="2">
    <source>
        <dbReference type="Proteomes" id="UP000683360"/>
    </source>
</evidence>
<reference evidence="1" key="1">
    <citation type="submission" date="2021-03" db="EMBL/GenBank/DDBJ databases">
        <authorList>
            <person name="Bekaert M."/>
        </authorList>
    </citation>
    <scope>NUCLEOTIDE SEQUENCE</scope>
</reference>
<dbReference type="OrthoDB" id="186625at2759"/>
<dbReference type="Proteomes" id="UP000683360">
    <property type="component" value="Unassembled WGS sequence"/>
</dbReference>
<gene>
    <name evidence="1" type="ORF">MEDL_12489</name>
</gene>
<dbReference type="EMBL" id="CAJPWZ010000654">
    <property type="protein sequence ID" value="CAG2197684.1"/>
    <property type="molecule type" value="Genomic_DNA"/>
</dbReference>
<comment type="caution">
    <text evidence="1">The sequence shown here is derived from an EMBL/GenBank/DDBJ whole genome shotgun (WGS) entry which is preliminary data.</text>
</comment>
<accession>A0A8S3QLJ5</accession>
<proteinExistence type="predicted"/>